<organism evidence="7 8">
    <name type="scientific">Phellinidium pouzarii</name>
    <dbReference type="NCBI Taxonomy" id="167371"/>
    <lineage>
        <taxon>Eukaryota</taxon>
        <taxon>Fungi</taxon>
        <taxon>Dikarya</taxon>
        <taxon>Basidiomycota</taxon>
        <taxon>Agaricomycotina</taxon>
        <taxon>Agaricomycetes</taxon>
        <taxon>Hymenochaetales</taxon>
        <taxon>Hymenochaetaceae</taxon>
        <taxon>Phellinidium</taxon>
    </lineage>
</organism>
<proteinExistence type="inferred from homology"/>
<dbReference type="InterPro" id="IPR001338">
    <property type="entry name" value="Class_I_Hydrophobin"/>
</dbReference>
<evidence type="ECO:0000256" key="6">
    <source>
        <dbReference type="RuleBase" id="RU365009"/>
    </source>
</evidence>
<evidence type="ECO:0000256" key="5">
    <source>
        <dbReference type="ARBA" id="ARBA00023157"/>
    </source>
</evidence>
<evidence type="ECO:0000256" key="1">
    <source>
        <dbReference type="ARBA" id="ARBA00004191"/>
    </source>
</evidence>
<dbReference type="Proteomes" id="UP000308199">
    <property type="component" value="Unassembled WGS sequence"/>
</dbReference>
<dbReference type="Pfam" id="PF01185">
    <property type="entry name" value="Hydrophobin"/>
    <property type="match status" value="1"/>
</dbReference>
<keyword evidence="3 6" id="KW-0134">Cell wall</keyword>
<keyword evidence="5 6" id="KW-1015">Disulfide bond</keyword>
<feature type="signal peptide" evidence="6">
    <location>
        <begin position="1"/>
        <end position="18"/>
    </location>
</feature>
<dbReference type="GO" id="GO:0005199">
    <property type="term" value="F:structural constituent of cell wall"/>
    <property type="evidence" value="ECO:0007669"/>
    <property type="project" value="InterPro"/>
</dbReference>
<dbReference type="EMBL" id="SGPK01000011">
    <property type="protein sequence ID" value="THH11620.1"/>
    <property type="molecule type" value="Genomic_DNA"/>
</dbReference>
<keyword evidence="6" id="KW-0732">Signal</keyword>
<keyword evidence="4 6" id="KW-0964">Secreted</keyword>
<evidence type="ECO:0000313" key="8">
    <source>
        <dbReference type="Proteomes" id="UP000308199"/>
    </source>
</evidence>
<name>A0A4S4LNH4_9AGAM</name>
<comment type="caution">
    <text evidence="7">The sequence shown here is derived from an EMBL/GenBank/DDBJ whole genome shotgun (WGS) entry which is preliminary data.</text>
</comment>
<evidence type="ECO:0000256" key="2">
    <source>
        <dbReference type="ARBA" id="ARBA00010446"/>
    </source>
</evidence>
<comment type="similarity">
    <text evidence="2 6">Belongs to the fungal hydrophobin family.</text>
</comment>
<evidence type="ECO:0000313" key="7">
    <source>
        <dbReference type="EMBL" id="THH11620.1"/>
    </source>
</evidence>
<gene>
    <name evidence="7" type="ORF">EW145_g564</name>
</gene>
<dbReference type="CDD" id="cd23507">
    <property type="entry name" value="hydrophobin_I"/>
    <property type="match status" value="1"/>
</dbReference>
<protein>
    <recommendedName>
        <fullName evidence="6">Hydrophobin</fullName>
    </recommendedName>
</protein>
<sequence>MFFKTFAAVASLAVLAVATPAPQTVSQCNTGIKQCCQSTNSASSSSSDVSPLFDLLNIAIEDVTGLVGLGCSPILGESCAAQPLCCEDNDFNAVIAIGCSPITL</sequence>
<dbReference type="AlphaFoldDB" id="A0A4S4LNH4"/>
<evidence type="ECO:0000256" key="4">
    <source>
        <dbReference type="ARBA" id="ARBA00022525"/>
    </source>
</evidence>
<dbReference type="OrthoDB" id="4225815at2759"/>
<reference evidence="7 8" key="1">
    <citation type="submission" date="2019-02" db="EMBL/GenBank/DDBJ databases">
        <title>Genome sequencing of the rare red list fungi Phellinidium pouzarii.</title>
        <authorList>
            <person name="Buettner E."/>
            <person name="Kellner H."/>
        </authorList>
    </citation>
    <scope>NUCLEOTIDE SEQUENCE [LARGE SCALE GENOMIC DNA]</scope>
    <source>
        <strain evidence="7 8">DSM 108285</strain>
    </source>
</reference>
<feature type="chain" id="PRO_5020850651" description="Hydrophobin" evidence="6">
    <location>
        <begin position="19"/>
        <end position="104"/>
    </location>
</feature>
<dbReference type="SMART" id="SM00075">
    <property type="entry name" value="HYDRO"/>
    <property type="match status" value="1"/>
</dbReference>
<evidence type="ECO:0000256" key="3">
    <source>
        <dbReference type="ARBA" id="ARBA00022512"/>
    </source>
</evidence>
<comment type="subcellular location">
    <subcellularLocation>
        <location evidence="1 6">Secreted</location>
        <location evidence="1 6">Cell wall</location>
    </subcellularLocation>
</comment>
<accession>A0A4S4LNH4</accession>
<dbReference type="GO" id="GO:0009277">
    <property type="term" value="C:fungal-type cell wall"/>
    <property type="evidence" value="ECO:0007669"/>
    <property type="project" value="InterPro"/>
</dbReference>
<keyword evidence="8" id="KW-1185">Reference proteome</keyword>